<dbReference type="Proteomes" id="UP000236752">
    <property type="component" value="Unassembled WGS sequence"/>
</dbReference>
<evidence type="ECO:0000313" key="2">
    <source>
        <dbReference type="EMBL" id="SEG39105.1"/>
    </source>
</evidence>
<dbReference type="OrthoDB" id="121744at2"/>
<protein>
    <submittedName>
        <fullName evidence="2">Putative oxidoreductase</fullName>
    </submittedName>
</protein>
<keyword evidence="3" id="KW-1185">Reference proteome</keyword>
<keyword evidence="1" id="KW-0812">Transmembrane</keyword>
<keyword evidence="1" id="KW-0472">Membrane</keyword>
<gene>
    <name evidence="2" type="ORF">SAMN04488045_2612</name>
</gene>
<proteinExistence type="predicted"/>
<dbReference type="AlphaFoldDB" id="A0A1H5ZTJ1"/>
<feature type="transmembrane region" description="Helical" evidence="1">
    <location>
        <begin position="79"/>
        <end position="102"/>
    </location>
</feature>
<feature type="transmembrane region" description="Helical" evidence="1">
    <location>
        <begin position="150"/>
        <end position="169"/>
    </location>
</feature>
<reference evidence="2 3" key="1">
    <citation type="submission" date="2016-10" db="EMBL/GenBank/DDBJ databases">
        <authorList>
            <person name="de Groot N.N."/>
        </authorList>
    </citation>
    <scope>NUCLEOTIDE SEQUENCE [LARGE SCALE GENOMIC DNA]</scope>
    <source>
        <strain evidence="2 3">DSM 26915</strain>
    </source>
</reference>
<name>A0A1H5ZTJ1_9RHOB</name>
<accession>A0A1H5ZTJ1</accession>
<dbReference type="RefSeq" id="WP_103910945.1">
    <property type="nucleotide sequence ID" value="NZ_FNUZ01000004.1"/>
</dbReference>
<keyword evidence="1" id="KW-1133">Transmembrane helix</keyword>
<dbReference type="EMBL" id="FNUZ01000004">
    <property type="protein sequence ID" value="SEG39105.1"/>
    <property type="molecule type" value="Genomic_DNA"/>
</dbReference>
<sequence length="191" mass="20328">MLHKLLFAPTDRNDQILPLLARFVFAATLLGYFWASAKTKLGEGIGGFFSPSVGAYAQIFPKQLEAAGYDASQLSVFHWLVVMAGTYAEFILPPLLVIGLLARPAALGMIGFVTVQSLTDLYGHGGIAHAETLGAWFDRAPDSAILDQRAFWMLTFVIIAVKGAGALSVDQFIAKRSPMAAPSAPAQAAGT</sequence>
<organism evidence="2 3">
    <name type="scientific">Thalassococcus halodurans</name>
    <dbReference type="NCBI Taxonomy" id="373675"/>
    <lineage>
        <taxon>Bacteria</taxon>
        <taxon>Pseudomonadati</taxon>
        <taxon>Pseudomonadota</taxon>
        <taxon>Alphaproteobacteria</taxon>
        <taxon>Rhodobacterales</taxon>
        <taxon>Roseobacteraceae</taxon>
        <taxon>Thalassococcus</taxon>
    </lineage>
</organism>
<feature type="transmembrane region" description="Helical" evidence="1">
    <location>
        <begin position="16"/>
        <end position="35"/>
    </location>
</feature>
<evidence type="ECO:0000256" key="1">
    <source>
        <dbReference type="SAM" id="Phobius"/>
    </source>
</evidence>
<evidence type="ECO:0000313" key="3">
    <source>
        <dbReference type="Proteomes" id="UP000236752"/>
    </source>
</evidence>